<reference evidence="3 4" key="1">
    <citation type="submission" date="2016-10" db="EMBL/GenBank/DDBJ databases">
        <authorList>
            <person name="de Groot N.N."/>
        </authorList>
    </citation>
    <scope>NUCLEOTIDE SEQUENCE [LARGE SCALE GENOMIC DNA]</scope>
    <source>
        <strain evidence="3 4">DSM 44945</strain>
    </source>
</reference>
<evidence type="ECO:0000313" key="3">
    <source>
        <dbReference type="EMBL" id="SFG32687.1"/>
    </source>
</evidence>
<feature type="domain" description="VWFA" evidence="2">
    <location>
        <begin position="132"/>
        <end position="324"/>
    </location>
</feature>
<dbReference type="Proteomes" id="UP000198661">
    <property type="component" value="Unassembled WGS sequence"/>
</dbReference>
<name>A0A1I2R281_9BACL</name>
<dbReference type="AlphaFoldDB" id="A0A1I2R281"/>
<gene>
    <name evidence="3" type="ORF">SAMN04488025_12627</name>
</gene>
<dbReference type="OrthoDB" id="9783818at2"/>
<protein>
    <submittedName>
        <fullName evidence="3">Ca-activated chloride channel family protein</fullName>
    </submittedName>
</protein>
<accession>A0A1I2R281</accession>
<sequence>MRRSLILMVIFSLIVVEGCSLLSKNPGAESPEGGDPESFQAATDIDGMLKEGPGKLAGDKYDEAKLKKELNGLPEGLSAEEAYNRLIYLLAEDYGPVVEEIENFRPSFDVGNLEGSKNASEEKKEEPPDRVNVSILLDASGSMAGKVNGRVKMDLAKEAIQKFVSHLPEQSRVSLRVYGHKGSNSEKDKKVSCDSTEEVYALGAYDESRFKEALGRFKPTGWTPLASAIRGAGQDLSAEKGEKVKNVVYVVSDGIETCGGDPVKEAKALHESDIQAIVNIIGFDVDNAGQRALKKVAEAGGGEYQTARTGEDLQRLFEKNQDSIGDLFRTTGYRVGNLFEMNAYKLDMIDEIENLLGSNPFVGSKFMEVYDREHQRLKKAADLLASLGKIDEKTGEDLRGKIDRRLELMRKYRDEKKEELHDRLDQALEKANRKMEENIDGALNP</sequence>
<proteinExistence type="predicted"/>
<dbReference type="InterPro" id="IPR002035">
    <property type="entry name" value="VWF_A"/>
</dbReference>
<evidence type="ECO:0000313" key="4">
    <source>
        <dbReference type="Proteomes" id="UP000198661"/>
    </source>
</evidence>
<dbReference type="EMBL" id="FOOK01000026">
    <property type="protein sequence ID" value="SFG32687.1"/>
    <property type="molecule type" value="Genomic_DNA"/>
</dbReference>
<organism evidence="3 4">
    <name type="scientific">Planifilum fulgidum</name>
    <dbReference type="NCBI Taxonomy" id="201973"/>
    <lineage>
        <taxon>Bacteria</taxon>
        <taxon>Bacillati</taxon>
        <taxon>Bacillota</taxon>
        <taxon>Bacilli</taxon>
        <taxon>Bacillales</taxon>
        <taxon>Thermoactinomycetaceae</taxon>
        <taxon>Planifilum</taxon>
    </lineage>
</organism>
<dbReference type="RefSeq" id="WP_143085357.1">
    <property type="nucleotide sequence ID" value="NZ_FOOK01000026.1"/>
</dbReference>
<keyword evidence="4" id="KW-1185">Reference proteome</keyword>
<feature type="region of interest" description="Disordered" evidence="1">
    <location>
        <begin position="109"/>
        <end position="129"/>
    </location>
</feature>
<dbReference type="InterPro" id="IPR036465">
    <property type="entry name" value="vWFA_dom_sf"/>
</dbReference>
<dbReference type="STRING" id="201973.SAMN04488025_12627"/>
<evidence type="ECO:0000259" key="2">
    <source>
        <dbReference type="PROSITE" id="PS50234"/>
    </source>
</evidence>
<evidence type="ECO:0000256" key="1">
    <source>
        <dbReference type="SAM" id="MobiDB-lite"/>
    </source>
</evidence>
<feature type="compositionally biased region" description="Basic and acidic residues" evidence="1">
    <location>
        <begin position="119"/>
        <end position="129"/>
    </location>
</feature>
<dbReference type="Pfam" id="PF00092">
    <property type="entry name" value="VWA"/>
    <property type="match status" value="1"/>
</dbReference>
<dbReference type="PROSITE" id="PS50234">
    <property type="entry name" value="VWFA"/>
    <property type="match status" value="1"/>
</dbReference>
<dbReference type="Gene3D" id="3.40.50.410">
    <property type="entry name" value="von Willebrand factor, type A domain"/>
    <property type="match status" value="1"/>
</dbReference>
<dbReference type="SUPFAM" id="SSF53300">
    <property type="entry name" value="vWA-like"/>
    <property type="match status" value="1"/>
</dbReference>
<dbReference type="SMART" id="SM00327">
    <property type="entry name" value="VWA"/>
    <property type="match status" value="1"/>
</dbReference>